<accession>A0A4P6FDT3</accession>
<reference evidence="2 3" key="1">
    <citation type="submission" date="2019-01" db="EMBL/GenBank/DDBJ databases">
        <title>Genome sequencing of strain FW100M-8.</title>
        <authorList>
            <person name="Heo J."/>
            <person name="Kim S.-J."/>
            <person name="Kim J.-S."/>
            <person name="Hong S.-B."/>
            <person name="Kwon S.-W."/>
        </authorList>
    </citation>
    <scope>NUCLEOTIDE SEQUENCE [LARGE SCALE GENOMIC DNA]</scope>
    <source>
        <strain evidence="2 3">FW100M-8</strain>
    </source>
</reference>
<dbReference type="InterPro" id="IPR024072">
    <property type="entry name" value="DHFR-like_dom_sf"/>
</dbReference>
<name>A0A4P6FDT3_9MICO</name>
<keyword evidence="3" id="KW-1185">Reference proteome</keyword>
<dbReference type="Gene3D" id="3.40.430.10">
    <property type="entry name" value="Dihydrofolate Reductase, subunit A"/>
    <property type="match status" value="1"/>
</dbReference>
<gene>
    <name evidence="2" type="ORF">ET445_03405</name>
</gene>
<proteinExistence type="predicted"/>
<evidence type="ECO:0000313" key="2">
    <source>
        <dbReference type="EMBL" id="QAY72529.1"/>
    </source>
</evidence>
<evidence type="ECO:0000259" key="1">
    <source>
        <dbReference type="Pfam" id="PF01872"/>
    </source>
</evidence>
<dbReference type="KEGG" id="agf:ET445_03405"/>
<dbReference type="AlphaFoldDB" id="A0A4P6FDT3"/>
<organism evidence="2 3">
    <name type="scientific">Agromyces protaetiae</name>
    <dbReference type="NCBI Taxonomy" id="2509455"/>
    <lineage>
        <taxon>Bacteria</taxon>
        <taxon>Bacillati</taxon>
        <taxon>Actinomycetota</taxon>
        <taxon>Actinomycetes</taxon>
        <taxon>Micrococcales</taxon>
        <taxon>Microbacteriaceae</taxon>
        <taxon>Agromyces</taxon>
    </lineage>
</organism>
<sequence>MGKLHVDLFMTLDGVVQAPGGPDEDPEGGFPFGGWQAPMFDDEVGASVDEGIQRLDALLLGRKTYDIFAGYWPTAEIDGEIAEIFNRVPKYVASRSPLELTWAGTEQLGDDVAAEVERIKGLHDEIHVIGSSDLLQSLLAYDLVDRLNLWVYPITLGIGKRAFGEGVIPAKFALDAPPLAGSSGALVLHYSRVPGTPETGDMTDPAERSAE</sequence>
<dbReference type="SUPFAM" id="SSF53597">
    <property type="entry name" value="Dihydrofolate reductase-like"/>
    <property type="match status" value="1"/>
</dbReference>
<dbReference type="EMBL" id="CP035491">
    <property type="protein sequence ID" value="QAY72529.1"/>
    <property type="molecule type" value="Genomic_DNA"/>
</dbReference>
<dbReference type="Pfam" id="PF01872">
    <property type="entry name" value="RibD_C"/>
    <property type="match status" value="1"/>
</dbReference>
<dbReference type="InterPro" id="IPR002734">
    <property type="entry name" value="RibDG_C"/>
</dbReference>
<dbReference type="RefSeq" id="WP_129188843.1">
    <property type="nucleotide sequence ID" value="NZ_CP035491.1"/>
</dbReference>
<dbReference type="GO" id="GO:0009231">
    <property type="term" value="P:riboflavin biosynthetic process"/>
    <property type="evidence" value="ECO:0007669"/>
    <property type="project" value="InterPro"/>
</dbReference>
<dbReference type="OrthoDB" id="7342392at2"/>
<protein>
    <submittedName>
        <fullName evidence="2">Deaminase</fullName>
    </submittedName>
</protein>
<evidence type="ECO:0000313" key="3">
    <source>
        <dbReference type="Proteomes" id="UP000291259"/>
    </source>
</evidence>
<feature type="domain" description="Bacterial bifunctional deaminase-reductase C-terminal" evidence="1">
    <location>
        <begin position="4"/>
        <end position="169"/>
    </location>
</feature>
<dbReference type="GO" id="GO:0008703">
    <property type="term" value="F:5-amino-6-(5-phosphoribosylamino)uracil reductase activity"/>
    <property type="evidence" value="ECO:0007669"/>
    <property type="project" value="InterPro"/>
</dbReference>
<dbReference type="Proteomes" id="UP000291259">
    <property type="component" value="Chromosome"/>
</dbReference>